<keyword evidence="4" id="KW-0963">Cytoplasm</keyword>
<comment type="caution">
    <text evidence="4">Lacks conserved residue(s) required for the propagation of feature annotation.</text>
</comment>
<gene>
    <name evidence="5" type="ORF">PXX05_01505</name>
</gene>
<dbReference type="Gene3D" id="3.90.950.10">
    <property type="match status" value="1"/>
</dbReference>
<dbReference type="PANTHER" id="PTHR43213">
    <property type="entry name" value="BIFUNCTIONAL DTTP/UTP PYROPHOSPHATASE/METHYLTRANSFERASE PROTEIN-RELATED"/>
    <property type="match status" value="1"/>
</dbReference>
<feature type="active site" description="Proton acceptor" evidence="4">
    <location>
        <position position="80"/>
    </location>
</feature>
<name>A0ABY8AVM6_9GAMM</name>
<keyword evidence="3 4" id="KW-0546">Nucleotide metabolism</keyword>
<evidence type="ECO:0000256" key="2">
    <source>
        <dbReference type="ARBA" id="ARBA00022801"/>
    </source>
</evidence>
<reference evidence="5 6" key="1">
    <citation type="submission" date="2023-02" db="EMBL/GenBank/DDBJ databases">
        <title>Genome Sequence of L. cardiaca H63T.</title>
        <authorList>
            <person name="Lopez A.E."/>
            <person name="Cianciotto N.P."/>
        </authorList>
    </citation>
    <scope>NUCLEOTIDE SEQUENCE [LARGE SCALE GENOMIC DNA]</scope>
    <source>
        <strain evidence="5 6">H63</strain>
    </source>
</reference>
<keyword evidence="6" id="KW-1185">Reference proteome</keyword>
<dbReference type="EC" id="3.6.1.9" evidence="4"/>
<dbReference type="HAMAP" id="MF_00528">
    <property type="entry name" value="Maf"/>
    <property type="match status" value="1"/>
</dbReference>
<dbReference type="CDD" id="cd00555">
    <property type="entry name" value="Maf"/>
    <property type="match status" value="1"/>
</dbReference>
<evidence type="ECO:0000256" key="1">
    <source>
        <dbReference type="ARBA" id="ARBA00001968"/>
    </source>
</evidence>
<dbReference type="PANTHER" id="PTHR43213:SF5">
    <property type="entry name" value="BIFUNCTIONAL DTTP_UTP PYROPHOSPHATASE_METHYLTRANSFERASE PROTEIN-RELATED"/>
    <property type="match status" value="1"/>
</dbReference>
<organism evidence="5 6">
    <name type="scientific">Legionella cardiaca</name>
    <dbReference type="NCBI Taxonomy" id="1071983"/>
    <lineage>
        <taxon>Bacteria</taxon>
        <taxon>Pseudomonadati</taxon>
        <taxon>Pseudomonadota</taxon>
        <taxon>Gammaproteobacteria</taxon>
        <taxon>Legionellales</taxon>
        <taxon>Legionellaceae</taxon>
        <taxon>Legionella</taxon>
    </lineage>
</organism>
<dbReference type="Proteomes" id="UP001222087">
    <property type="component" value="Chromosome"/>
</dbReference>
<protein>
    <recommendedName>
        <fullName evidence="4">Nucleoside triphosphate pyrophosphatase</fullName>
        <ecNumber evidence="4">3.6.1.9</ecNumber>
    </recommendedName>
    <alternativeName>
        <fullName evidence="4">Nucleotide pyrophosphatase</fullName>
        <shortName evidence="4">Nucleotide PPase</shortName>
    </alternativeName>
</protein>
<evidence type="ECO:0000313" key="6">
    <source>
        <dbReference type="Proteomes" id="UP001222087"/>
    </source>
</evidence>
<proteinExistence type="inferred from homology"/>
<comment type="catalytic activity">
    <reaction evidence="4">
        <text>a ribonucleoside 5'-triphosphate + H2O = a ribonucleoside 5'-phosphate + diphosphate + H(+)</text>
        <dbReference type="Rhea" id="RHEA:23996"/>
        <dbReference type="ChEBI" id="CHEBI:15377"/>
        <dbReference type="ChEBI" id="CHEBI:15378"/>
        <dbReference type="ChEBI" id="CHEBI:33019"/>
        <dbReference type="ChEBI" id="CHEBI:58043"/>
        <dbReference type="ChEBI" id="CHEBI:61557"/>
        <dbReference type="EC" id="3.6.1.9"/>
    </reaction>
</comment>
<dbReference type="RefSeq" id="WP_275089285.1">
    <property type="nucleotide sequence ID" value="NZ_CP119078.1"/>
</dbReference>
<dbReference type="EMBL" id="CP119078">
    <property type="protein sequence ID" value="WED43476.1"/>
    <property type="molecule type" value="Genomic_DNA"/>
</dbReference>
<sequence>MSKFLTQHPLILASASPIRINLLASLGLKFEIVPANCNEDAIKKNLSPLSSMLALASTLARSKALDVSNRFPSHFVIAADQLCIIGNKYLDKPLTHETAMMHLRLLSGKTHQQLSAYCIAKEGHILWENHDIATLTMRELNDSTIDAYLKQEQPYHSCGAYHFEGLGKWLFTEIQGSESTIQGLPLFPLAQALVKVAAVSMA</sequence>
<comment type="catalytic activity">
    <reaction evidence="4">
        <text>a 2'-deoxyribonucleoside 5'-triphosphate + H2O = a 2'-deoxyribonucleoside 5'-phosphate + diphosphate + H(+)</text>
        <dbReference type="Rhea" id="RHEA:44644"/>
        <dbReference type="ChEBI" id="CHEBI:15377"/>
        <dbReference type="ChEBI" id="CHEBI:15378"/>
        <dbReference type="ChEBI" id="CHEBI:33019"/>
        <dbReference type="ChEBI" id="CHEBI:61560"/>
        <dbReference type="ChEBI" id="CHEBI:65317"/>
        <dbReference type="EC" id="3.6.1.9"/>
    </reaction>
</comment>
<dbReference type="PIRSF" id="PIRSF006305">
    <property type="entry name" value="Maf"/>
    <property type="match status" value="1"/>
</dbReference>
<dbReference type="NCBIfam" id="TIGR00172">
    <property type="entry name" value="maf"/>
    <property type="match status" value="1"/>
</dbReference>
<keyword evidence="2 4" id="KW-0378">Hydrolase</keyword>
<dbReference type="InterPro" id="IPR003697">
    <property type="entry name" value="Maf-like"/>
</dbReference>
<dbReference type="SUPFAM" id="SSF52972">
    <property type="entry name" value="ITPase-like"/>
    <property type="match status" value="1"/>
</dbReference>
<comment type="function">
    <text evidence="4">Nucleoside triphosphate pyrophosphatase. May have a dual role in cell division arrest and in preventing the incorporation of modified nucleotides into cellular nucleic acids.</text>
</comment>
<evidence type="ECO:0000256" key="4">
    <source>
        <dbReference type="HAMAP-Rule" id="MF_00528"/>
    </source>
</evidence>
<evidence type="ECO:0000313" key="5">
    <source>
        <dbReference type="EMBL" id="WED43476.1"/>
    </source>
</evidence>
<comment type="similarity">
    <text evidence="4">Belongs to the Maf family.</text>
</comment>
<dbReference type="InterPro" id="IPR029001">
    <property type="entry name" value="ITPase-like_fam"/>
</dbReference>
<comment type="cofactor">
    <cofactor evidence="1 4">
        <name>a divalent metal cation</name>
        <dbReference type="ChEBI" id="CHEBI:60240"/>
    </cofactor>
</comment>
<evidence type="ECO:0000256" key="3">
    <source>
        <dbReference type="ARBA" id="ARBA00023080"/>
    </source>
</evidence>
<dbReference type="Pfam" id="PF02545">
    <property type="entry name" value="Maf"/>
    <property type="match status" value="1"/>
</dbReference>
<accession>A0ABY8AVM6</accession>
<comment type="subcellular location">
    <subcellularLocation>
        <location evidence="4">Cytoplasm</location>
    </subcellularLocation>
</comment>